<sequence>MPRRRQSQESGDEVRVDLTGVAEAWEGHDGIRRGVLASSSLLKWLGPKQVGVVTMETLKKNIPVMMEFLKIYLPQVPEGKTCNVEIIKVQKFRHQLCLDESMASVHCEGVAIRSLVSIINRRHDGCKRRDPCLRELYELVTPYWAPKIRKSKSDLEKAPSEKEDEASEEPVTQEGEEEEELEDDEEVEAPNDEEVKAPAAEERKDESGEVSYRELLENLGLPFNTPDPMSAYVRPSPVPEPVDSIAAPPAAEASLEEQLQLIEPSSLHLR</sequence>
<evidence type="ECO:0000313" key="3">
    <source>
        <dbReference type="Proteomes" id="UP000649617"/>
    </source>
</evidence>
<feature type="compositionally biased region" description="Basic and acidic residues" evidence="1">
    <location>
        <begin position="193"/>
        <end position="216"/>
    </location>
</feature>
<evidence type="ECO:0000313" key="2">
    <source>
        <dbReference type="EMBL" id="CAE7483366.1"/>
    </source>
</evidence>
<reference evidence="2" key="1">
    <citation type="submission" date="2021-02" db="EMBL/GenBank/DDBJ databases">
        <authorList>
            <person name="Dougan E. K."/>
            <person name="Rhodes N."/>
            <person name="Thang M."/>
            <person name="Chan C."/>
        </authorList>
    </citation>
    <scope>NUCLEOTIDE SEQUENCE</scope>
</reference>
<gene>
    <name evidence="2" type="ORF">SPIL2461_LOCUS12362</name>
</gene>
<dbReference type="EMBL" id="CAJNIZ010025374">
    <property type="protein sequence ID" value="CAE7483366.1"/>
    <property type="molecule type" value="Genomic_DNA"/>
</dbReference>
<name>A0A812SKV4_SYMPI</name>
<protein>
    <submittedName>
        <fullName evidence="2">Uncharacterized protein</fullName>
    </submittedName>
</protein>
<feature type="compositionally biased region" description="Acidic residues" evidence="1">
    <location>
        <begin position="174"/>
        <end position="192"/>
    </location>
</feature>
<proteinExistence type="predicted"/>
<dbReference type="OrthoDB" id="419685at2759"/>
<keyword evidence="3" id="KW-1185">Reference proteome</keyword>
<feature type="compositionally biased region" description="Basic and acidic residues" evidence="1">
    <location>
        <begin position="151"/>
        <end position="161"/>
    </location>
</feature>
<dbReference type="Proteomes" id="UP000649617">
    <property type="component" value="Unassembled WGS sequence"/>
</dbReference>
<dbReference type="AlphaFoldDB" id="A0A812SKV4"/>
<evidence type="ECO:0000256" key="1">
    <source>
        <dbReference type="SAM" id="MobiDB-lite"/>
    </source>
</evidence>
<comment type="caution">
    <text evidence="2">The sequence shown here is derived from an EMBL/GenBank/DDBJ whole genome shotgun (WGS) entry which is preliminary data.</text>
</comment>
<feature type="region of interest" description="Disordered" evidence="1">
    <location>
        <begin position="151"/>
        <end position="251"/>
    </location>
</feature>
<organism evidence="2 3">
    <name type="scientific">Symbiodinium pilosum</name>
    <name type="common">Dinoflagellate</name>
    <dbReference type="NCBI Taxonomy" id="2952"/>
    <lineage>
        <taxon>Eukaryota</taxon>
        <taxon>Sar</taxon>
        <taxon>Alveolata</taxon>
        <taxon>Dinophyceae</taxon>
        <taxon>Suessiales</taxon>
        <taxon>Symbiodiniaceae</taxon>
        <taxon>Symbiodinium</taxon>
    </lineage>
</organism>
<accession>A0A812SKV4</accession>